<evidence type="ECO:0000256" key="7">
    <source>
        <dbReference type="ARBA" id="ARBA00023014"/>
    </source>
</evidence>
<protein>
    <recommendedName>
        <fullName evidence="4">nitric oxide dioxygenase</fullName>
        <ecNumber evidence="4">1.14.12.17</ecNumber>
    </recommendedName>
</protein>
<dbReference type="InterPro" id="IPR050415">
    <property type="entry name" value="MRET"/>
</dbReference>
<dbReference type="InterPro" id="IPR000971">
    <property type="entry name" value="Globin"/>
</dbReference>
<evidence type="ECO:0000313" key="16">
    <source>
        <dbReference type="Proteomes" id="UP000198589"/>
    </source>
</evidence>
<dbReference type="Pfam" id="PF00970">
    <property type="entry name" value="FAD_binding_6"/>
    <property type="match status" value="1"/>
</dbReference>
<evidence type="ECO:0000256" key="11">
    <source>
        <dbReference type="RuleBase" id="RU000356"/>
    </source>
</evidence>
<dbReference type="Pfam" id="PF00042">
    <property type="entry name" value="Globin"/>
    <property type="match status" value="1"/>
</dbReference>
<dbReference type="Proteomes" id="UP000198589">
    <property type="component" value="Unassembled WGS sequence"/>
</dbReference>
<keyword evidence="6" id="KW-0521">NADP</keyword>
<name>A0A1I2MUI0_9ACTN</name>
<evidence type="ECO:0000259" key="13">
    <source>
        <dbReference type="PROSITE" id="PS01033"/>
    </source>
</evidence>
<dbReference type="InterPro" id="IPR001433">
    <property type="entry name" value="OxRdtase_FAD/NAD-bd"/>
</dbReference>
<dbReference type="SUPFAM" id="SSF46458">
    <property type="entry name" value="Globin-like"/>
    <property type="match status" value="1"/>
</dbReference>
<comment type="similarity">
    <text evidence="3">In the C-terminal section; belongs to the flavoprotein pyridine nucleotide cytochrome reductase family.</text>
</comment>
<dbReference type="GO" id="GO:0019825">
    <property type="term" value="F:oxygen binding"/>
    <property type="evidence" value="ECO:0007669"/>
    <property type="project" value="InterPro"/>
</dbReference>
<dbReference type="InterPro" id="IPR008333">
    <property type="entry name" value="Cbr1-like_FAD-bd_dom"/>
</dbReference>
<reference evidence="16" key="1">
    <citation type="submission" date="2016-10" db="EMBL/GenBank/DDBJ databases">
        <authorList>
            <person name="Varghese N."/>
            <person name="Submissions S."/>
        </authorList>
    </citation>
    <scope>NUCLEOTIDE SEQUENCE [LARGE SCALE GENOMIC DNA]</scope>
    <source>
        <strain evidence="16">DSM 46838</strain>
    </source>
</reference>
<evidence type="ECO:0000256" key="6">
    <source>
        <dbReference type="ARBA" id="ARBA00022857"/>
    </source>
</evidence>
<sequence>MDVPAMRANFAKAAATGDEAPLYFYSHLFLSHPEVRAMFPVSMAHQRDRFFTALGEVVTRVDDLDTLVPILQQLGRDHRKFGTLAAHYPAAGASLLATLEHFDDEWSPELAKDWTDAYTLVAEVMIAAAEEAAEQPAWWEADVVGHERRTIDVAVLRVRPRARYDYLPGQSLSLETDLRPRLWRYYSPANAPRPDGVLDLHVKARDGGPVSSALVRRVGVGDVLRLGPPMGHLALDPDSDRDLLLVAGGMGLAPLKAMVDQVARHGPARRVDLFVGFRTEDDVYDRTDLARLQEENPWLTVTYAVSEDKLSSLEQGDVGEVVLRHGPWTSREVCVAGPAVMVEDTVGRLLQHGVPPRRMSSEVFAPSRPGPSVDGEVTE</sequence>
<keyword evidence="11" id="KW-0349">Heme</keyword>
<dbReference type="InterPro" id="IPR039261">
    <property type="entry name" value="FNR_nucleotide-bd"/>
</dbReference>
<evidence type="ECO:0000256" key="8">
    <source>
        <dbReference type="ARBA" id="ARBA00023027"/>
    </source>
</evidence>
<evidence type="ECO:0000256" key="3">
    <source>
        <dbReference type="ARBA" id="ARBA00006401"/>
    </source>
</evidence>
<comment type="catalytic activity">
    <reaction evidence="9">
        <text>2 nitric oxide + NADH + 2 O2 = 2 nitrate + NAD(+) + H(+)</text>
        <dbReference type="Rhea" id="RHEA:19469"/>
        <dbReference type="ChEBI" id="CHEBI:15378"/>
        <dbReference type="ChEBI" id="CHEBI:15379"/>
        <dbReference type="ChEBI" id="CHEBI:16480"/>
        <dbReference type="ChEBI" id="CHEBI:17632"/>
        <dbReference type="ChEBI" id="CHEBI:57540"/>
        <dbReference type="ChEBI" id="CHEBI:57945"/>
        <dbReference type="EC" id="1.14.12.17"/>
    </reaction>
</comment>
<dbReference type="InterPro" id="IPR012292">
    <property type="entry name" value="Globin/Proto"/>
</dbReference>
<keyword evidence="11" id="KW-0479">Metal-binding</keyword>
<feature type="region of interest" description="Disordered" evidence="12">
    <location>
        <begin position="357"/>
        <end position="379"/>
    </location>
</feature>
<dbReference type="InterPro" id="IPR017938">
    <property type="entry name" value="Riboflavin_synthase-like_b-brl"/>
</dbReference>
<keyword evidence="16" id="KW-1185">Reference proteome</keyword>
<comment type="similarity">
    <text evidence="11">Belongs to the globin family.</text>
</comment>
<dbReference type="PRINTS" id="PR00410">
    <property type="entry name" value="PHEHYDRXLASE"/>
</dbReference>
<dbReference type="PANTHER" id="PTHR47354">
    <property type="entry name" value="NADH OXIDOREDUCTASE HCR"/>
    <property type="match status" value="1"/>
</dbReference>
<keyword evidence="11" id="KW-0813">Transport</keyword>
<dbReference type="EMBL" id="FOND01000034">
    <property type="protein sequence ID" value="SFF93137.1"/>
    <property type="molecule type" value="Genomic_DNA"/>
</dbReference>
<comment type="catalytic activity">
    <reaction evidence="10">
        <text>2 nitric oxide + NADPH + 2 O2 = 2 nitrate + NADP(+) + H(+)</text>
        <dbReference type="Rhea" id="RHEA:19465"/>
        <dbReference type="ChEBI" id="CHEBI:15378"/>
        <dbReference type="ChEBI" id="CHEBI:15379"/>
        <dbReference type="ChEBI" id="CHEBI:16480"/>
        <dbReference type="ChEBI" id="CHEBI:17632"/>
        <dbReference type="ChEBI" id="CHEBI:57783"/>
        <dbReference type="ChEBI" id="CHEBI:58349"/>
        <dbReference type="EC" id="1.14.12.17"/>
    </reaction>
</comment>
<dbReference type="PROSITE" id="PS01033">
    <property type="entry name" value="GLOBIN"/>
    <property type="match status" value="1"/>
</dbReference>
<comment type="cofactor">
    <cofactor evidence="2">
        <name>FAD</name>
        <dbReference type="ChEBI" id="CHEBI:57692"/>
    </cofactor>
</comment>
<dbReference type="CDD" id="cd19753">
    <property type="entry name" value="Mb-like_oxidoreductase"/>
    <property type="match status" value="1"/>
</dbReference>
<evidence type="ECO:0000256" key="9">
    <source>
        <dbReference type="ARBA" id="ARBA00048649"/>
    </source>
</evidence>
<feature type="domain" description="Globin" evidence="13">
    <location>
        <begin position="1"/>
        <end position="130"/>
    </location>
</feature>
<evidence type="ECO:0000259" key="14">
    <source>
        <dbReference type="PROSITE" id="PS51384"/>
    </source>
</evidence>
<dbReference type="OrthoDB" id="3213438at2"/>
<evidence type="ECO:0000256" key="12">
    <source>
        <dbReference type="SAM" id="MobiDB-lite"/>
    </source>
</evidence>
<dbReference type="GO" id="GO:0051537">
    <property type="term" value="F:2 iron, 2 sulfur cluster binding"/>
    <property type="evidence" value="ECO:0007669"/>
    <property type="project" value="UniProtKB-KW"/>
</dbReference>
<keyword evidence="11" id="KW-0561">Oxygen transport</keyword>
<dbReference type="InterPro" id="IPR017927">
    <property type="entry name" value="FAD-bd_FR_type"/>
</dbReference>
<dbReference type="InterPro" id="IPR009050">
    <property type="entry name" value="Globin-like_sf"/>
</dbReference>
<keyword evidence="8" id="KW-0520">NAD</keyword>
<dbReference type="GO" id="GO:0008941">
    <property type="term" value="F:nitric oxide dioxygenase NAD(P)H activity"/>
    <property type="evidence" value="ECO:0007669"/>
    <property type="project" value="UniProtKB-EC"/>
</dbReference>
<dbReference type="SUPFAM" id="SSF63380">
    <property type="entry name" value="Riboflavin synthase domain-like"/>
    <property type="match status" value="1"/>
</dbReference>
<dbReference type="STRING" id="1798228.SAMN05216574_1349"/>
<dbReference type="Gene3D" id="3.40.50.80">
    <property type="entry name" value="Nucleotide-binding domain of ferredoxin-NADP reductase (FNR) module"/>
    <property type="match status" value="1"/>
</dbReference>
<dbReference type="CDD" id="cd06187">
    <property type="entry name" value="O2ase_reductase_like"/>
    <property type="match status" value="1"/>
</dbReference>
<feature type="domain" description="FAD-binding FR-type" evidence="14">
    <location>
        <begin position="136"/>
        <end position="236"/>
    </location>
</feature>
<comment type="cofactor">
    <cofactor evidence="1">
        <name>heme b</name>
        <dbReference type="ChEBI" id="CHEBI:60344"/>
    </cofactor>
</comment>
<keyword evidence="11" id="KW-0408">Iron</keyword>
<gene>
    <name evidence="15" type="ORF">SAMN05216574_1349</name>
</gene>
<dbReference type="GO" id="GO:0005344">
    <property type="term" value="F:oxygen carrier activity"/>
    <property type="evidence" value="ECO:0007669"/>
    <property type="project" value="UniProtKB-KW"/>
</dbReference>
<dbReference type="EC" id="1.14.12.17" evidence="4"/>
<proteinExistence type="inferred from homology"/>
<dbReference type="Gene3D" id="1.10.490.10">
    <property type="entry name" value="Globins"/>
    <property type="match status" value="1"/>
</dbReference>
<evidence type="ECO:0000256" key="5">
    <source>
        <dbReference type="ARBA" id="ARBA00022714"/>
    </source>
</evidence>
<keyword evidence="7" id="KW-0411">Iron-sulfur</keyword>
<evidence type="ECO:0000256" key="4">
    <source>
        <dbReference type="ARBA" id="ARBA00012229"/>
    </source>
</evidence>
<evidence type="ECO:0000256" key="10">
    <source>
        <dbReference type="ARBA" id="ARBA00049433"/>
    </source>
</evidence>
<accession>A0A1I2MUI0</accession>
<evidence type="ECO:0000256" key="1">
    <source>
        <dbReference type="ARBA" id="ARBA00001970"/>
    </source>
</evidence>
<keyword evidence="5" id="KW-0001">2Fe-2S</keyword>
<dbReference type="Pfam" id="PF00175">
    <property type="entry name" value="NAD_binding_1"/>
    <property type="match status" value="1"/>
</dbReference>
<dbReference type="AlphaFoldDB" id="A0A1I2MUI0"/>
<dbReference type="PROSITE" id="PS51384">
    <property type="entry name" value="FAD_FR"/>
    <property type="match status" value="1"/>
</dbReference>
<organism evidence="15 16">
    <name type="scientific">Blastococcus tunisiensis</name>
    <dbReference type="NCBI Taxonomy" id="1798228"/>
    <lineage>
        <taxon>Bacteria</taxon>
        <taxon>Bacillati</taxon>
        <taxon>Actinomycetota</taxon>
        <taxon>Actinomycetes</taxon>
        <taxon>Geodermatophilales</taxon>
        <taxon>Geodermatophilaceae</taxon>
        <taxon>Blastococcus</taxon>
    </lineage>
</organism>
<evidence type="ECO:0000313" key="15">
    <source>
        <dbReference type="EMBL" id="SFF93137.1"/>
    </source>
</evidence>
<dbReference type="Gene3D" id="2.40.30.10">
    <property type="entry name" value="Translation factors"/>
    <property type="match status" value="1"/>
</dbReference>
<dbReference type="RefSeq" id="WP_092203937.1">
    <property type="nucleotide sequence ID" value="NZ_FOND01000034.1"/>
</dbReference>
<evidence type="ECO:0000256" key="2">
    <source>
        <dbReference type="ARBA" id="ARBA00001974"/>
    </source>
</evidence>
<dbReference type="GO" id="GO:0020037">
    <property type="term" value="F:heme binding"/>
    <property type="evidence" value="ECO:0007669"/>
    <property type="project" value="InterPro"/>
</dbReference>
<dbReference type="PANTHER" id="PTHR47354:SF5">
    <property type="entry name" value="PROTEIN RFBI"/>
    <property type="match status" value="1"/>
</dbReference>
<dbReference type="SUPFAM" id="SSF52343">
    <property type="entry name" value="Ferredoxin reductase-like, C-terminal NADP-linked domain"/>
    <property type="match status" value="1"/>
</dbReference>